<dbReference type="SMART" id="SM00456">
    <property type="entry name" value="WW"/>
    <property type="match status" value="1"/>
</dbReference>
<feature type="domain" description="WW" evidence="13">
    <location>
        <begin position="416"/>
        <end position="449"/>
    </location>
</feature>
<dbReference type="SUPFAM" id="SSF47473">
    <property type="entry name" value="EF-hand"/>
    <property type="match status" value="2"/>
</dbReference>
<evidence type="ECO:0000256" key="8">
    <source>
        <dbReference type="ARBA" id="ARBA00023136"/>
    </source>
</evidence>
<accession>A0A5N4C160</accession>
<evidence type="ECO:0000259" key="13">
    <source>
        <dbReference type="PROSITE" id="PS50020"/>
    </source>
</evidence>
<feature type="region of interest" description="Disordered" evidence="12">
    <location>
        <begin position="868"/>
        <end position="914"/>
    </location>
</feature>
<dbReference type="Proteomes" id="UP000299084">
    <property type="component" value="Unassembled WGS sequence"/>
</dbReference>
<evidence type="ECO:0000256" key="1">
    <source>
        <dbReference type="ARBA" id="ARBA00004202"/>
    </source>
</evidence>
<feature type="domain" description="ZZ-type" evidence="14">
    <location>
        <begin position="644"/>
        <end position="700"/>
    </location>
</feature>
<organism evidence="15 16">
    <name type="scientific">Camelus dromedarius</name>
    <name type="common">Dromedary</name>
    <name type="synonym">Arabian camel</name>
    <dbReference type="NCBI Taxonomy" id="9838"/>
    <lineage>
        <taxon>Eukaryota</taxon>
        <taxon>Metazoa</taxon>
        <taxon>Chordata</taxon>
        <taxon>Craniata</taxon>
        <taxon>Vertebrata</taxon>
        <taxon>Euteleostomi</taxon>
        <taxon>Mammalia</taxon>
        <taxon>Eutheria</taxon>
        <taxon>Laurasiatheria</taxon>
        <taxon>Artiodactyla</taxon>
        <taxon>Tylopoda</taxon>
        <taxon>Camelidae</taxon>
        <taxon>Camelus</taxon>
    </lineage>
</organism>
<dbReference type="SUPFAM" id="SSF57850">
    <property type="entry name" value="RING/U-box"/>
    <property type="match status" value="1"/>
</dbReference>
<evidence type="ECO:0000313" key="15">
    <source>
        <dbReference type="EMBL" id="KAB1252598.1"/>
    </source>
</evidence>
<dbReference type="Pfam" id="PF09068">
    <property type="entry name" value="EF-hand_2"/>
    <property type="match status" value="1"/>
</dbReference>
<keyword evidence="3" id="KW-0479">Metal-binding</keyword>
<dbReference type="Gene3D" id="3.30.60.90">
    <property type="match status" value="1"/>
</dbReference>
<evidence type="ECO:0000256" key="3">
    <source>
        <dbReference type="ARBA" id="ARBA00022723"/>
    </source>
</evidence>
<comment type="subcellular location">
    <subcellularLocation>
        <location evidence="1">Cell membrane</location>
        <topology evidence="1">Peripheral membrane protein</topology>
    </subcellularLocation>
    <subcellularLocation>
        <location evidence="9">Postsynapse</location>
    </subcellularLocation>
</comment>
<dbReference type="InterPro" id="IPR018159">
    <property type="entry name" value="Spectrin/alpha-actinin"/>
</dbReference>
<evidence type="ECO:0000256" key="12">
    <source>
        <dbReference type="SAM" id="MobiDB-lite"/>
    </source>
</evidence>
<dbReference type="FunFam" id="1.10.238.10:FF:000008">
    <property type="entry name" value="Dystrophin isoform 2"/>
    <property type="match status" value="1"/>
</dbReference>
<proteinExistence type="predicted"/>
<keyword evidence="11" id="KW-0175">Coiled coil</keyword>
<dbReference type="GO" id="GO:0098794">
    <property type="term" value="C:postsynapse"/>
    <property type="evidence" value="ECO:0007669"/>
    <property type="project" value="UniProtKB-SubCell"/>
</dbReference>
<dbReference type="GO" id="GO:0008270">
    <property type="term" value="F:zinc ion binding"/>
    <property type="evidence" value="ECO:0007669"/>
    <property type="project" value="UniProtKB-KW"/>
</dbReference>
<dbReference type="PROSITE" id="PS50020">
    <property type="entry name" value="WW_DOMAIN_2"/>
    <property type="match status" value="1"/>
</dbReference>
<dbReference type="CDD" id="cd00201">
    <property type="entry name" value="WW"/>
    <property type="match status" value="1"/>
</dbReference>
<dbReference type="PANTHER" id="PTHR12268:SF16">
    <property type="entry name" value="DYSTROPHIN-RELATED PROTEIN 2"/>
    <property type="match status" value="1"/>
</dbReference>
<dbReference type="Pfam" id="PF00569">
    <property type="entry name" value="ZZ"/>
    <property type="match status" value="1"/>
</dbReference>
<dbReference type="FunFam" id="1.20.58.60:FF:000128">
    <property type="entry name" value="Dystrophin related protein 2"/>
    <property type="match status" value="1"/>
</dbReference>
<dbReference type="Pfam" id="PF00397">
    <property type="entry name" value="WW"/>
    <property type="match status" value="1"/>
</dbReference>
<dbReference type="SMART" id="SM00291">
    <property type="entry name" value="ZnF_ZZ"/>
    <property type="match status" value="1"/>
</dbReference>
<dbReference type="InterPro" id="IPR015153">
    <property type="entry name" value="EF-hand_dom_typ1"/>
</dbReference>
<dbReference type="PROSITE" id="PS50135">
    <property type="entry name" value="ZF_ZZ_2"/>
    <property type="match status" value="1"/>
</dbReference>
<evidence type="ECO:0000256" key="7">
    <source>
        <dbReference type="ARBA" id="ARBA00023018"/>
    </source>
</evidence>
<dbReference type="GO" id="GO:0099536">
    <property type="term" value="P:synaptic signaling"/>
    <property type="evidence" value="ECO:0007669"/>
    <property type="project" value="TreeGrafter"/>
</dbReference>
<dbReference type="InterPro" id="IPR043145">
    <property type="entry name" value="Znf_ZZ_sf"/>
</dbReference>
<evidence type="ECO:0000256" key="10">
    <source>
        <dbReference type="PROSITE-ProRule" id="PRU00228"/>
    </source>
</evidence>
<dbReference type="InterPro" id="IPR011992">
    <property type="entry name" value="EF-hand-dom_pair"/>
</dbReference>
<dbReference type="GO" id="GO:0005886">
    <property type="term" value="C:plasma membrane"/>
    <property type="evidence" value="ECO:0007669"/>
    <property type="project" value="UniProtKB-SubCell"/>
</dbReference>
<keyword evidence="4" id="KW-0677">Repeat</keyword>
<protein>
    <submittedName>
        <fullName evidence="15">Dystrophin-related protein 2</fullName>
    </submittedName>
</protein>
<reference evidence="15 16" key="1">
    <citation type="journal article" date="2019" name="Mol. Ecol. Resour.">
        <title>Improving Illumina assemblies with Hi-C and long reads: an example with the North African dromedary.</title>
        <authorList>
            <person name="Elbers J.P."/>
            <person name="Rogers M.F."/>
            <person name="Perelman P.L."/>
            <person name="Proskuryakova A.A."/>
            <person name="Serdyukova N.A."/>
            <person name="Johnson W.E."/>
            <person name="Horin P."/>
            <person name="Corander J."/>
            <person name="Murphy D."/>
            <person name="Burger P.A."/>
        </authorList>
    </citation>
    <scope>NUCLEOTIDE SEQUENCE [LARGE SCALE GENOMIC DNA]</scope>
    <source>
        <strain evidence="15">Drom800</strain>
        <tissue evidence="15">Blood</tissue>
    </source>
</reference>
<sequence length="948" mass="106701">MQPMVMQGCPYTLPRCHEWRAADLFHHSSSLRSTCPQEWSGVLGTESGFGFMLSDHHGAAQSRDRVPRQYRGGKQVRAAAATPAPPHDGAGVPCLSPKLFNGSLGAAGPLEPSAMNLCWNEIKKKSHNLRARLEAFSDHSGKLQLPLQEIIDWLSQKDEELSAQLPLQGDVVLVQQEKETHAAFMEDVKSRGPYIYSVLESAQAFLSQHPFEELEEPRSDSKDTSPRQRIQNLSRFVWKQATVASELWEKLTARCVDQHRHIERTLEQLLEIQGAMEELSTTLTQAEGVRATWEPIGDLFIDSLPEHIQALKVCRPPPLATAHPETRCSSQTLTLFKEEFSPMKDGVKLVNDLAHQLAISDVHLSMENSRALEQINIRWKQLQVEEKPGVSVGERLKQLQDAHRDFGPGSQHFLSSSVQVPWERAISPNKVPYYINHQAQTTCWDHPKMTELYQTLVDLVTLTTALEIFNEHDLQASEHVMDVVEVIHCLTALYERLEEERGILVNVPLCVDMSLNWLLNVFDSGRSGKMRALSFKTGIACLCGTEVKEKLQYLFSQVANSGSQCDQRHLGVLLHEAIQVPRQLGEVAAFGGSNVEPSVRSCFRFSTGKPVIEASEFLEWVNLEPQSMVWLAVLHRVTIAEQVKHQTKCSICRQCPIKGFRYRSLKQFNVDICQTCFLTGRASKGNKLHYPIMEYYTPTTSSENMRDFATTLKNKFRSKHYFSKHPQRGYLPVQSVLEADYSETPASSPMLPHADTHSRIEHFASRLAEMESQNCSFFNDSLSPDDSMILQGELRRLKWQHEEAAEAPHLTEGSSDVAQDHRNEELLAEARILRQHKSRLETRMQILEDHNKQLESQLQRLRELLLQPPTESDGNGSAGSSLASSPQQSEGSHPQEKGQTTPDTEAADDVGSKSQDVSLCLEDIMEKLRHAFPSVRSSDVTANTLLAS</sequence>
<dbReference type="SUPFAM" id="SSF51045">
    <property type="entry name" value="WW domain"/>
    <property type="match status" value="1"/>
</dbReference>
<dbReference type="Gene3D" id="1.20.58.60">
    <property type="match status" value="2"/>
</dbReference>
<keyword evidence="6" id="KW-0862">Zinc</keyword>
<dbReference type="Gene3D" id="1.10.238.10">
    <property type="entry name" value="EF-hand"/>
    <property type="match status" value="2"/>
</dbReference>
<evidence type="ECO:0000256" key="11">
    <source>
        <dbReference type="SAM" id="Coils"/>
    </source>
</evidence>
<evidence type="ECO:0000313" key="16">
    <source>
        <dbReference type="Proteomes" id="UP000299084"/>
    </source>
</evidence>
<dbReference type="PROSITE" id="PS01357">
    <property type="entry name" value="ZF_ZZ_1"/>
    <property type="match status" value="1"/>
</dbReference>
<comment type="caution">
    <text evidence="15">The sequence shown here is derived from an EMBL/GenBank/DDBJ whole genome shotgun (WGS) entry which is preliminary data.</text>
</comment>
<dbReference type="Gene3D" id="2.20.70.10">
    <property type="match status" value="1"/>
</dbReference>
<keyword evidence="8" id="KW-0472">Membrane</keyword>
<dbReference type="InterPro" id="IPR015154">
    <property type="entry name" value="EF-hand_dom_typ2"/>
</dbReference>
<dbReference type="FunFam" id="3.30.60.90:FF:000001">
    <property type="entry name" value="Dystrophin isoform 2"/>
    <property type="match status" value="1"/>
</dbReference>
<dbReference type="Pfam" id="PF09069">
    <property type="entry name" value="EF-hand_3"/>
    <property type="match status" value="1"/>
</dbReference>
<dbReference type="InterPro" id="IPR001202">
    <property type="entry name" value="WW_dom"/>
</dbReference>
<evidence type="ECO:0000256" key="9">
    <source>
        <dbReference type="ARBA" id="ARBA00034110"/>
    </source>
</evidence>
<evidence type="ECO:0000256" key="4">
    <source>
        <dbReference type="ARBA" id="ARBA00022737"/>
    </source>
</evidence>
<keyword evidence="5 10" id="KW-0863">Zinc-finger</keyword>
<dbReference type="CDD" id="cd02334">
    <property type="entry name" value="ZZ_dystrophin"/>
    <property type="match status" value="1"/>
</dbReference>
<evidence type="ECO:0000256" key="5">
    <source>
        <dbReference type="ARBA" id="ARBA00022771"/>
    </source>
</evidence>
<dbReference type="InterPro" id="IPR050774">
    <property type="entry name" value="KCMF1/Dystrophin"/>
</dbReference>
<dbReference type="InterPro" id="IPR000433">
    <property type="entry name" value="Znf_ZZ"/>
</dbReference>
<dbReference type="SUPFAM" id="SSF46966">
    <property type="entry name" value="Spectrin repeat"/>
    <property type="match status" value="2"/>
</dbReference>
<keyword evidence="16" id="KW-1185">Reference proteome</keyword>
<keyword evidence="7" id="KW-0770">Synapse</keyword>
<dbReference type="AlphaFoldDB" id="A0A5N4C160"/>
<dbReference type="PROSITE" id="PS01159">
    <property type="entry name" value="WW_DOMAIN_1"/>
    <property type="match status" value="1"/>
</dbReference>
<evidence type="ECO:0000259" key="14">
    <source>
        <dbReference type="PROSITE" id="PS50135"/>
    </source>
</evidence>
<dbReference type="CDD" id="cd16248">
    <property type="entry name" value="EFh_DRP-2"/>
    <property type="match status" value="1"/>
</dbReference>
<dbReference type="PANTHER" id="PTHR12268">
    <property type="entry name" value="E3 UBIQUITIN-PROTEIN LIGASE KCMF1"/>
    <property type="match status" value="1"/>
</dbReference>
<keyword evidence="2" id="KW-1003">Cell membrane</keyword>
<feature type="coiled-coil region" evidence="11">
    <location>
        <begin position="823"/>
        <end position="867"/>
    </location>
</feature>
<dbReference type="FunFam" id="2.20.70.10:FF:000004">
    <property type="entry name" value="dystrophin isoform X1"/>
    <property type="match status" value="1"/>
</dbReference>
<evidence type="ECO:0000256" key="2">
    <source>
        <dbReference type="ARBA" id="ARBA00022475"/>
    </source>
</evidence>
<name>A0A5N4C160_CAMDR</name>
<evidence type="ECO:0000256" key="6">
    <source>
        <dbReference type="ARBA" id="ARBA00022833"/>
    </source>
</evidence>
<dbReference type="CDD" id="cd00176">
    <property type="entry name" value="SPEC"/>
    <property type="match status" value="1"/>
</dbReference>
<dbReference type="InterPro" id="IPR036020">
    <property type="entry name" value="WW_dom_sf"/>
</dbReference>
<gene>
    <name evidence="15" type="ORF">Cadr_000003005</name>
</gene>
<feature type="compositionally biased region" description="Low complexity" evidence="12">
    <location>
        <begin position="868"/>
        <end position="892"/>
    </location>
</feature>
<dbReference type="EMBL" id="JWIN03000037">
    <property type="protein sequence ID" value="KAB1252598.1"/>
    <property type="molecule type" value="Genomic_DNA"/>
</dbReference>